<feature type="coiled-coil region" evidence="2">
    <location>
        <begin position="297"/>
        <end position="342"/>
    </location>
</feature>
<keyword evidence="5" id="KW-1185">Reference proteome</keyword>
<dbReference type="EMBL" id="BAABRI010000002">
    <property type="protein sequence ID" value="GAA5481244.1"/>
    <property type="molecule type" value="Genomic_DNA"/>
</dbReference>
<gene>
    <name evidence="4" type="primary">czcC_1</name>
    <name evidence="4" type="ORF">Hsar01_00451</name>
</gene>
<organism evidence="4 5">
    <name type="scientific">Haloferula sargassicola</name>
    <dbReference type="NCBI Taxonomy" id="490096"/>
    <lineage>
        <taxon>Bacteria</taxon>
        <taxon>Pseudomonadati</taxon>
        <taxon>Verrucomicrobiota</taxon>
        <taxon>Verrucomicrobiia</taxon>
        <taxon>Verrucomicrobiales</taxon>
        <taxon>Verrucomicrobiaceae</taxon>
        <taxon>Haloferula</taxon>
    </lineage>
</organism>
<comment type="caution">
    <text evidence="4">The sequence shown here is derived from an EMBL/GenBank/DDBJ whole genome shotgun (WGS) entry which is preliminary data.</text>
</comment>
<dbReference type="Gene3D" id="1.20.1600.10">
    <property type="entry name" value="Outer membrane efflux proteins (OEP)"/>
    <property type="match status" value="1"/>
</dbReference>
<accession>A0ABP9UMJ7</accession>
<dbReference type="Pfam" id="PF02321">
    <property type="entry name" value="OEP"/>
    <property type="match status" value="2"/>
</dbReference>
<dbReference type="RefSeq" id="WP_353565401.1">
    <property type="nucleotide sequence ID" value="NZ_BAABRI010000002.1"/>
</dbReference>
<keyword evidence="3" id="KW-0732">Signal</keyword>
<sequence>MKYLPFLLYLSLCPLWAEPGVVVTLGSVGSRVRADNPDLAAANLAINEATGRARQAGRLENPELEVGFQHNDRFSERSFEVGLSQRFPVTNRLSLEKNLGSTQIQSAQREVAEVANRLVGEARAAVVEVLALRGRGELLQKQQGVSRELVDFTSEIADKGEGSVLDAGQARLAMSKFSTEIRRLAAEEQRAVGRLKPLLGMAPGESLTVSGSLPEMSLPAGMDPEGRPAIELARLAVLEAEQQAALERTKRYGDVQAGFFAGAERKVDAPEPAEKEAIVGVKFTIPLPFWDKNEGNIEAAEARAERKRKELDALGQSIRLEAEAARNEMLEWAKLAREVENELLPQAAEQTDLAEQAWRNGQGDLFTVLRSREQGLELAAARLDALKNFHLARVRYRTALGNP</sequence>
<keyword evidence="2" id="KW-0175">Coiled coil</keyword>
<evidence type="ECO:0000313" key="5">
    <source>
        <dbReference type="Proteomes" id="UP001476282"/>
    </source>
</evidence>
<comment type="similarity">
    <text evidence="1">Belongs to the outer membrane factor (OMF) (TC 1.B.17) family.</text>
</comment>
<dbReference type="PANTHER" id="PTHR30203:SF24">
    <property type="entry name" value="BLR4935 PROTEIN"/>
    <property type="match status" value="1"/>
</dbReference>
<evidence type="ECO:0000256" key="2">
    <source>
        <dbReference type="SAM" id="Coils"/>
    </source>
</evidence>
<protein>
    <submittedName>
        <fullName evidence="4">Cobalt-zinc-cadmium resistance protein CzcC</fullName>
    </submittedName>
</protein>
<reference evidence="4 5" key="1">
    <citation type="submission" date="2024-02" db="EMBL/GenBank/DDBJ databases">
        <title>Haloferula sargassicola NBRC 104335.</title>
        <authorList>
            <person name="Ichikawa N."/>
            <person name="Katano-Makiyama Y."/>
            <person name="Hidaka K."/>
        </authorList>
    </citation>
    <scope>NUCLEOTIDE SEQUENCE [LARGE SCALE GENOMIC DNA]</scope>
    <source>
        <strain evidence="4 5">NBRC 104335</strain>
    </source>
</reference>
<evidence type="ECO:0000313" key="4">
    <source>
        <dbReference type="EMBL" id="GAA5481244.1"/>
    </source>
</evidence>
<proteinExistence type="inferred from homology"/>
<feature type="signal peptide" evidence="3">
    <location>
        <begin position="1"/>
        <end position="17"/>
    </location>
</feature>
<dbReference type="InterPro" id="IPR003423">
    <property type="entry name" value="OMP_efflux"/>
</dbReference>
<dbReference type="SUPFAM" id="SSF56954">
    <property type="entry name" value="Outer membrane efflux proteins (OEP)"/>
    <property type="match status" value="1"/>
</dbReference>
<name>A0ABP9UMJ7_9BACT</name>
<dbReference type="Proteomes" id="UP001476282">
    <property type="component" value="Unassembled WGS sequence"/>
</dbReference>
<dbReference type="InterPro" id="IPR010131">
    <property type="entry name" value="MdtP/NodT-like"/>
</dbReference>
<feature type="chain" id="PRO_5045903686" evidence="3">
    <location>
        <begin position="18"/>
        <end position="403"/>
    </location>
</feature>
<dbReference type="PANTHER" id="PTHR30203">
    <property type="entry name" value="OUTER MEMBRANE CATION EFFLUX PROTEIN"/>
    <property type="match status" value="1"/>
</dbReference>
<evidence type="ECO:0000256" key="3">
    <source>
        <dbReference type="SAM" id="SignalP"/>
    </source>
</evidence>
<evidence type="ECO:0000256" key="1">
    <source>
        <dbReference type="ARBA" id="ARBA00007613"/>
    </source>
</evidence>